<name>A0A455WGJ0_MARNT</name>
<dbReference type="Pfam" id="PF04945">
    <property type="entry name" value="YHS"/>
    <property type="match status" value="1"/>
</dbReference>
<dbReference type="EMBL" id="AP019537">
    <property type="protein sequence ID" value="BBJ04942.1"/>
    <property type="molecule type" value="Genomic_DNA"/>
</dbReference>
<sequence length="163" mass="18079">MIVRLTVTPNYPGEPDMNRRITLIAAFWLLASMAWAAEPPVYTGLLSNTGAGGYDTVSYFTQGKPVKGSPRYTAEYQGATWRFANAENLAQFNANPEKFAPAYGGYCAWAVSQGYLAKGDPQHWSIRGGRLFLNYNQSVQTSWLANTDQLMREADANWPAVLE</sequence>
<evidence type="ECO:0000259" key="1">
    <source>
        <dbReference type="Pfam" id="PF04945"/>
    </source>
</evidence>
<feature type="domain" description="YHS" evidence="1">
    <location>
        <begin position="57"/>
        <end position="102"/>
    </location>
</feature>
<dbReference type="AlphaFoldDB" id="A0A455WGJ0"/>
<proteinExistence type="predicted"/>
<reference evidence="2" key="1">
    <citation type="submission" date="2019-03" db="EMBL/GenBank/DDBJ databases">
        <title>Whole genome analysis of nitrate-reducing bacteria Marinobacter hydrocarbonoclasticus YB03.</title>
        <authorList>
            <person name="Azam A.H."/>
            <person name="Yuk S.R."/>
            <person name="Kamarisima K."/>
            <person name="Miyanaga K."/>
            <person name="Tanji Y."/>
        </authorList>
    </citation>
    <scope>NUCLEOTIDE SEQUENCE</scope>
    <source>
        <strain evidence="2">YB03</strain>
    </source>
</reference>
<protein>
    <recommendedName>
        <fullName evidence="1">YHS domain-containing protein</fullName>
    </recommendedName>
</protein>
<evidence type="ECO:0000313" key="2">
    <source>
        <dbReference type="EMBL" id="BBJ04942.1"/>
    </source>
</evidence>
<accession>A0A455WGJ0</accession>
<dbReference type="InterPro" id="IPR007029">
    <property type="entry name" value="YHS_dom"/>
</dbReference>
<gene>
    <name evidence="2" type="ORF">YBY_27910</name>
</gene>
<organism evidence="2">
    <name type="scientific">Marinobacter nauticus</name>
    <name type="common">Marinobacter hydrocarbonoclasticus</name>
    <name type="synonym">Marinobacter aquaeolei</name>
    <dbReference type="NCBI Taxonomy" id="2743"/>
    <lineage>
        <taxon>Bacteria</taxon>
        <taxon>Pseudomonadati</taxon>
        <taxon>Pseudomonadota</taxon>
        <taxon>Gammaproteobacteria</taxon>
        <taxon>Pseudomonadales</taxon>
        <taxon>Marinobacteraceae</taxon>
        <taxon>Marinobacter</taxon>
    </lineage>
</organism>
<dbReference type="NCBIfam" id="NF041384">
    <property type="entry name" value="YHS_seleno_dom"/>
    <property type="match status" value="1"/>
</dbReference>